<keyword evidence="9" id="KW-1185">Reference proteome</keyword>
<dbReference type="Pfam" id="PF00482">
    <property type="entry name" value="T2SSF"/>
    <property type="match status" value="1"/>
</dbReference>
<name>A0ABS5ZTK4_9PROT</name>
<keyword evidence="3 6" id="KW-0812">Transmembrane</keyword>
<evidence type="ECO:0000313" key="9">
    <source>
        <dbReference type="Proteomes" id="UP001197028"/>
    </source>
</evidence>
<protein>
    <submittedName>
        <fullName evidence="8">Type II secretion system protein</fullName>
    </submittedName>
</protein>
<keyword evidence="5 6" id="KW-0472">Membrane</keyword>
<keyword evidence="4 6" id="KW-1133">Transmembrane helix</keyword>
<organism evidence="8 9">
    <name type="scientific">Acidithiobacillus concretivorus</name>
    <dbReference type="NCBI Taxonomy" id="3063952"/>
    <lineage>
        <taxon>Bacteria</taxon>
        <taxon>Pseudomonadati</taxon>
        <taxon>Pseudomonadota</taxon>
        <taxon>Acidithiobacillia</taxon>
        <taxon>Acidithiobacillales</taxon>
        <taxon>Acidithiobacillaceae</taxon>
        <taxon>Acidithiobacillus</taxon>
    </lineage>
</organism>
<dbReference type="PANTHER" id="PTHR35007:SF1">
    <property type="entry name" value="PILUS ASSEMBLY PROTEIN"/>
    <property type="match status" value="1"/>
</dbReference>
<evidence type="ECO:0000256" key="1">
    <source>
        <dbReference type="ARBA" id="ARBA00004651"/>
    </source>
</evidence>
<sequence>MLVFILIVLAVMLIGAAVGIALIQQKPSELPGPLRERLRAFDQKDASTKNEDTPEEKNLLEKSAAGKKDSWQVQLQEKLRQAGMTPRTWLVKSLLIGLLLSLLIALFLRPWMAPIFFLFIYPLGLWAYIQQRIRKRAALALMDLPNFLDTVVRTSRVGASLPAAMLAATKDAQGPIREVFNQVMRRQQSGMPLDRALLVVAKHYQMQELAIVATVLRLNIRYGGRVDIVLERIADWLRGRVSAQAELNALSAETRFGALIMSLLIPGLAIYIMIMNSKYLLGMWDDGTGRIILIFGAILLLTGVVLVNRMAKLR</sequence>
<dbReference type="InterPro" id="IPR018076">
    <property type="entry name" value="T2SS_GspF_dom"/>
</dbReference>
<comment type="subcellular location">
    <subcellularLocation>
        <location evidence="1">Cell membrane</location>
        <topology evidence="1">Multi-pass membrane protein</topology>
    </subcellularLocation>
</comment>
<feature type="transmembrane region" description="Helical" evidence="6">
    <location>
        <begin position="113"/>
        <end position="129"/>
    </location>
</feature>
<gene>
    <name evidence="8" type="ORF">HJG40_14585</name>
</gene>
<dbReference type="Proteomes" id="UP001197028">
    <property type="component" value="Unassembled WGS sequence"/>
</dbReference>
<proteinExistence type="predicted"/>
<feature type="transmembrane region" description="Helical" evidence="6">
    <location>
        <begin position="256"/>
        <end position="275"/>
    </location>
</feature>
<evidence type="ECO:0000259" key="7">
    <source>
        <dbReference type="Pfam" id="PF00482"/>
    </source>
</evidence>
<evidence type="ECO:0000256" key="3">
    <source>
        <dbReference type="ARBA" id="ARBA00022692"/>
    </source>
</evidence>
<dbReference type="PANTHER" id="PTHR35007">
    <property type="entry name" value="INTEGRAL MEMBRANE PROTEIN-RELATED"/>
    <property type="match status" value="1"/>
</dbReference>
<evidence type="ECO:0000256" key="5">
    <source>
        <dbReference type="ARBA" id="ARBA00023136"/>
    </source>
</evidence>
<evidence type="ECO:0000313" key="8">
    <source>
        <dbReference type="EMBL" id="MBU2739978.1"/>
    </source>
</evidence>
<feature type="transmembrane region" description="Helical" evidence="6">
    <location>
        <begin position="6"/>
        <end position="23"/>
    </location>
</feature>
<reference evidence="8 9" key="1">
    <citation type="journal article" date="2021" name="ISME J.">
        <title>Genomic evolution of the class Acidithiobacillia: deep-branching Proteobacteria living in extreme acidic conditions.</title>
        <authorList>
            <person name="Moya-Beltran A."/>
            <person name="Beard S."/>
            <person name="Rojas-Villalobos C."/>
            <person name="Issotta F."/>
            <person name="Gallardo Y."/>
            <person name="Ulloa R."/>
            <person name="Giaveno A."/>
            <person name="Degli Esposti M."/>
            <person name="Johnson D.B."/>
            <person name="Quatrini R."/>
        </authorList>
    </citation>
    <scope>NUCLEOTIDE SEQUENCE [LARGE SCALE GENOMIC DNA]</scope>
    <source>
        <strain evidence="8 9">ATCC 19703</strain>
    </source>
</reference>
<keyword evidence="2" id="KW-1003">Cell membrane</keyword>
<dbReference type="EMBL" id="JABELD010000167">
    <property type="protein sequence ID" value="MBU2739978.1"/>
    <property type="molecule type" value="Genomic_DNA"/>
</dbReference>
<feature type="transmembrane region" description="Helical" evidence="6">
    <location>
        <begin position="89"/>
        <end position="107"/>
    </location>
</feature>
<accession>A0ABS5ZTK4</accession>
<evidence type="ECO:0000256" key="2">
    <source>
        <dbReference type="ARBA" id="ARBA00022475"/>
    </source>
</evidence>
<evidence type="ECO:0000256" key="6">
    <source>
        <dbReference type="SAM" id="Phobius"/>
    </source>
</evidence>
<evidence type="ECO:0000256" key="4">
    <source>
        <dbReference type="ARBA" id="ARBA00022989"/>
    </source>
</evidence>
<comment type="caution">
    <text evidence="8">The sequence shown here is derived from an EMBL/GenBank/DDBJ whole genome shotgun (WGS) entry which is preliminary data.</text>
</comment>
<feature type="domain" description="Type II secretion system protein GspF" evidence="7">
    <location>
        <begin position="147"/>
        <end position="273"/>
    </location>
</feature>
<feature type="transmembrane region" description="Helical" evidence="6">
    <location>
        <begin position="287"/>
        <end position="307"/>
    </location>
</feature>